<organism evidence="3 4">
    <name type="scientific">Rubroshorea leprosula</name>
    <dbReference type="NCBI Taxonomy" id="152421"/>
    <lineage>
        <taxon>Eukaryota</taxon>
        <taxon>Viridiplantae</taxon>
        <taxon>Streptophyta</taxon>
        <taxon>Embryophyta</taxon>
        <taxon>Tracheophyta</taxon>
        <taxon>Spermatophyta</taxon>
        <taxon>Magnoliopsida</taxon>
        <taxon>eudicotyledons</taxon>
        <taxon>Gunneridae</taxon>
        <taxon>Pentapetalae</taxon>
        <taxon>rosids</taxon>
        <taxon>malvids</taxon>
        <taxon>Malvales</taxon>
        <taxon>Dipterocarpaceae</taxon>
        <taxon>Rubroshorea</taxon>
    </lineage>
</organism>
<evidence type="ECO:0000313" key="2">
    <source>
        <dbReference type="EMBL" id="GKV49399.1"/>
    </source>
</evidence>
<accession>A0AAV5MHY6</accession>
<dbReference type="AlphaFoldDB" id="A0AAV5MHY6"/>
<proteinExistence type="predicted"/>
<evidence type="ECO:0000256" key="1">
    <source>
        <dbReference type="SAM" id="SignalP"/>
    </source>
</evidence>
<keyword evidence="4" id="KW-1185">Reference proteome</keyword>
<dbReference type="EMBL" id="BPVZ01000298">
    <property type="protein sequence ID" value="GKV49399.1"/>
    <property type="molecule type" value="Genomic_DNA"/>
</dbReference>
<reference evidence="3 4" key="1">
    <citation type="journal article" date="2021" name="Commun. Biol.">
        <title>The genome of Shorea leprosula (Dipterocarpaceae) highlights the ecological relevance of drought in aseasonal tropical rainforests.</title>
        <authorList>
            <person name="Ng K.K.S."/>
            <person name="Kobayashi M.J."/>
            <person name="Fawcett J.A."/>
            <person name="Hatakeyama M."/>
            <person name="Paape T."/>
            <person name="Ng C.H."/>
            <person name="Ang C.C."/>
            <person name="Tnah L.H."/>
            <person name="Lee C.T."/>
            <person name="Nishiyama T."/>
            <person name="Sese J."/>
            <person name="O'Brien M.J."/>
            <person name="Copetti D."/>
            <person name="Mohd Noor M.I."/>
            <person name="Ong R.C."/>
            <person name="Putra M."/>
            <person name="Sireger I.Z."/>
            <person name="Indrioko S."/>
            <person name="Kosugi Y."/>
            <person name="Izuno A."/>
            <person name="Isagi Y."/>
            <person name="Lee S.L."/>
            <person name="Shimizu K.K."/>
        </authorList>
    </citation>
    <scope>NUCLEOTIDE SEQUENCE [LARGE SCALE GENOMIC DNA]</scope>
    <source>
        <strain evidence="3">214</strain>
    </source>
</reference>
<evidence type="ECO:0000313" key="3">
    <source>
        <dbReference type="EMBL" id="GKV49400.1"/>
    </source>
</evidence>
<sequence length="76" mass="8416">MFLLLGSSFDFIMLLVLQREKKVEVDGGAAASSSCSPAAVILRPVAEDFSIITWISVLQLYLSNPFRAFLLFFSLN</sequence>
<protein>
    <submittedName>
        <fullName evidence="3">Uncharacterized protein</fullName>
    </submittedName>
</protein>
<name>A0AAV5MHY6_9ROSI</name>
<comment type="caution">
    <text evidence="3">The sequence shown here is derived from an EMBL/GenBank/DDBJ whole genome shotgun (WGS) entry which is preliminary data.</text>
</comment>
<feature type="signal peptide" evidence="1">
    <location>
        <begin position="1"/>
        <end position="18"/>
    </location>
</feature>
<dbReference type="EMBL" id="BPVZ01000298">
    <property type="protein sequence ID" value="GKV49400.1"/>
    <property type="molecule type" value="Genomic_DNA"/>
</dbReference>
<feature type="chain" id="PRO_5044714649" evidence="1">
    <location>
        <begin position="19"/>
        <end position="76"/>
    </location>
</feature>
<keyword evidence="1" id="KW-0732">Signal</keyword>
<dbReference type="Proteomes" id="UP001054252">
    <property type="component" value="Unassembled WGS sequence"/>
</dbReference>
<evidence type="ECO:0000313" key="4">
    <source>
        <dbReference type="Proteomes" id="UP001054252"/>
    </source>
</evidence>
<gene>
    <name evidence="2" type="ORF">SLEP1_g56151</name>
    <name evidence="3" type="ORF">SLEP1_g56152</name>
</gene>